<evidence type="ECO:0000313" key="2">
    <source>
        <dbReference type="Proteomes" id="UP001277972"/>
    </source>
</evidence>
<accession>A0ACC6M2E9</accession>
<evidence type="ECO:0000313" key="1">
    <source>
        <dbReference type="EMBL" id="MDX8044907.1"/>
    </source>
</evidence>
<comment type="caution">
    <text evidence="1">The sequence shown here is derived from an EMBL/GenBank/DDBJ whole genome shotgun (WGS) entry which is preliminary data.</text>
</comment>
<keyword evidence="2" id="KW-1185">Reference proteome</keyword>
<dbReference type="EMBL" id="JAWZSR010000001">
    <property type="protein sequence ID" value="MDX8044907.1"/>
    <property type="molecule type" value="Genomic_DNA"/>
</dbReference>
<proteinExistence type="predicted"/>
<gene>
    <name evidence="1" type="primary">ylbD</name>
    <name evidence="1" type="ORF">SH601_02810</name>
</gene>
<name>A0ACC6M2E9_9BACI</name>
<protein>
    <submittedName>
        <fullName evidence="1">Spore coat protein YlbD</fullName>
    </submittedName>
</protein>
<sequence length="131" mass="15290">MNDMSNPSIQQFKAFIHERPLLIKEIRQGKITLQETYEKYVLLGEEDPVWNKYLSGSKHDQQKSEEDSSSQFYQKVMKHLENVDLNQVEGHIHNLNGAIGNIVTLIDQFKQYRNSQAGQSQANDFFYKPKD</sequence>
<organism evidence="1 2">
    <name type="scientific">Gracilibacillus pellucidus</name>
    <dbReference type="NCBI Taxonomy" id="3095368"/>
    <lineage>
        <taxon>Bacteria</taxon>
        <taxon>Bacillati</taxon>
        <taxon>Bacillota</taxon>
        <taxon>Bacilli</taxon>
        <taxon>Bacillales</taxon>
        <taxon>Bacillaceae</taxon>
        <taxon>Gracilibacillus</taxon>
    </lineage>
</organism>
<reference evidence="1" key="1">
    <citation type="submission" date="2023-11" db="EMBL/GenBank/DDBJ databases">
        <title>Gracilibacillus pellucida a moderately halophilic bacterium isolated from saline soil in Xinjiang province.</title>
        <authorList>
            <person name="Zhang Z."/>
            <person name="Tan F."/>
            <person name="Wang Y."/>
            <person name="Xia M."/>
        </authorList>
    </citation>
    <scope>NUCLEOTIDE SEQUENCE</scope>
    <source>
        <strain evidence="1">S3-1-1</strain>
    </source>
</reference>
<dbReference type="Proteomes" id="UP001277972">
    <property type="component" value="Unassembled WGS sequence"/>
</dbReference>